<accession>A0A6N4SR22</accession>
<dbReference type="Pfam" id="PF00403">
    <property type="entry name" value="HMA"/>
    <property type="match status" value="1"/>
</dbReference>
<evidence type="ECO:0000259" key="2">
    <source>
        <dbReference type="PROSITE" id="PS50846"/>
    </source>
</evidence>
<protein>
    <submittedName>
        <fullName evidence="3">Cation-transporting ATPase</fullName>
    </submittedName>
</protein>
<evidence type="ECO:0000313" key="3">
    <source>
        <dbReference type="EMBL" id="ABG58777.1"/>
    </source>
</evidence>
<gene>
    <name evidence="3" type="ordered locus">CHU_1506</name>
</gene>
<organism evidence="3 4">
    <name type="scientific">Cytophaga hutchinsonii (strain ATCC 33406 / DSM 1761 / CIP 103989 / NBRC 15051 / NCIMB 9469 / D465)</name>
    <dbReference type="NCBI Taxonomy" id="269798"/>
    <lineage>
        <taxon>Bacteria</taxon>
        <taxon>Pseudomonadati</taxon>
        <taxon>Bacteroidota</taxon>
        <taxon>Cytophagia</taxon>
        <taxon>Cytophagales</taxon>
        <taxon>Cytophagaceae</taxon>
        <taxon>Cytophaga</taxon>
    </lineage>
</organism>
<dbReference type="Gene3D" id="3.30.70.100">
    <property type="match status" value="1"/>
</dbReference>
<dbReference type="InterPro" id="IPR036163">
    <property type="entry name" value="HMA_dom_sf"/>
</dbReference>
<reference evidence="3 4" key="1">
    <citation type="journal article" date="2007" name="Appl. Environ. Microbiol.">
        <title>Genome sequence of the cellulolytic gliding bacterium Cytophaga hutchinsonii.</title>
        <authorList>
            <person name="Xie G."/>
            <person name="Bruce D.C."/>
            <person name="Challacombe J.F."/>
            <person name="Chertkov O."/>
            <person name="Detter J.C."/>
            <person name="Gilna P."/>
            <person name="Han C.S."/>
            <person name="Lucas S."/>
            <person name="Misra M."/>
            <person name="Myers G.L."/>
            <person name="Richardson P."/>
            <person name="Tapia R."/>
            <person name="Thayer N."/>
            <person name="Thompson L.S."/>
            <person name="Brettin T.S."/>
            <person name="Henrissat B."/>
            <person name="Wilson D.B."/>
            <person name="McBride M.J."/>
        </authorList>
    </citation>
    <scope>NUCLEOTIDE SEQUENCE [LARGE SCALE GENOMIC DNA]</scope>
    <source>
        <strain evidence="4">ATCC 33406 / DSM 1761 / CIP 103989 / NBRC 15051 / NCIMB 9469 / D465</strain>
    </source>
</reference>
<dbReference type="RefSeq" id="WP_011584892.1">
    <property type="nucleotide sequence ID" value="NC_008255.1"/>
</dbReference>
<feature type="domain" description="HMA" evidence="2">
    <location>
        <begin position="30"/>
        <end position="96"/>
    </location>
</feature>
<feature type="chain" id="PRO_5026895408" evidence="1">
    <location>
        <begin position="26"/>
        <end position="120"/>
    </location>
</feature>
<sequence length="120" mass="13642">MKTKKRIYSILFALIVSVFAFNATAKVLHDETSTFKVYGNCEMCKNRIETALIKNQNIKKATWDVKTKMLTVVYDPHMINLDAIHKIVADAGYDTDKVKATDAAYNKLPGCCKYDRAKKM</sequence>
<dbReference type="PROSITE" id="PS50846">
    <property type="entry name" value="HMA_2"/>
    <property type="match status" value="1"/>
</dbReference>
<evidence type="ECO:0000313" key="4">
    <source>
        <dbReference type="Proteomes" id="UP000001822"/>
    </source>
</evidence>
<feature type="signal peptide" evidence="1">
    <location>
        <begin position="1"/>
        <end position="25"/>
    </location>
</feature>
<evidence type="ECO:0000256" key="1">
    <source>
        <dbReference type="SAM" id="SignalP"/>
    </source>
</evidence>
<dbReference type="OrthoDB" id="5513217at2"/>
<dbReference type="KEGG" id="chu:CHU_1506"/>
<dbReference type="CDD" id="cd00371">
    <property type="entry name" value="HMA"/>
    <property type="match status" value="1"/>
</dbReference>
<dbReference type="Proteomes" id="UP000001822">
    <property type="component" value="Chromosome"/>
</dbReference>
<dbReference type="SUPFAM" id="SSF55008">
    <property type="entry name" value="HMA, heavy metal-associated domain"/>
    <property type="match status" value="1"/>
</dbReference>
<keyword evidence="1" id="KW-0732">Signal</keyword>
<name>A0A6N4SR22_CYTH3</name>
<proteinExistence type="predicted"/>
<dbReference type="GO" id="GO:0046872">
    <property type="term" value="F:metal ion binding"/>
    <property type="evidence" value="ECO:0007669"/>
    <property type="project" value="InterPro"/>
</dbReference>
<dbReference type="AlphaFoldDB" id="A0A6N4SR22"/>
<keyword evidence="4" id="KW-1185">Reference proteome</keyword>
<dbReference type="EMBL" id="CP000383">
    <property type="protein sequence ID" value="ABG58777.1"/>
    <property type="molecule type" value="Genomic_DNA"/>
</dbReference>
<dbReference type="InterPro" id="IPR006121">
    <property type="entry name" value="HMA_dom"/>
</dbReference>